<name>A0ABZ3C8C4_9ACTN</name>
<sequence>MDDSVWERIDVSGWPVRRVEAAGSNKVLWLKHPATGELWLHKNIDVPANGVPQGEDWAEVTATQVAKLLGVPCAETSLCLREDVRGSISRSVIPDGCDMNEGGVVLETAGVCGYFRQTDSRKVRDPKRPRVKRPGHTLENIRDVLEGVEPPEAFAGPSGSTGFDVFVGFTILDALVANRDRHEQNWAVLRPRLIDEPERLAPSFDHGGSLGYNVRDEERLRCLEEPARLEKWARRGTAHRFEHVGTAQPLVDLALQAVGLGSASGALWWRGRLEALNLEPVHAALMSGISGMSEAAATFSSRLLDINLGRLRDAITGSG</sequence>
<evidence type="ECO:0000313" key="1">
    <source>
        <dbReference type="EMBL" id="WZW98471.1"/>
    </source>
</evidence>
<gene>
    <name evidence="1" type="ORF">PCC79_16520</name>
</gene>
<dbReference type="EMBL" id="CP115965">
    <property type="protein sequence ID" value="WZW98471.1"/>
    <property type="molecule type" value="Genomic_DNA"/>
</dbReference>
<dbReference type="Proteomes" id="UP001434337">
    <property type="component" value="Chromosome"/>
</dbReference>
<accession>A0ABZ3C8C4</accession>
<reference evidence="1 2" key="1">
    <citation type="journal article" date="2023" name="Environ Microbiome">
        <title>A coral-associated actinobacterium mitigates coral bleaching under heat stress.</title>
        <authorList>
            <person name="Li J."/>
            <person name="Zou Y."/>
            <person name="Li Q."/>
            <person name="Zhang J."/>
            <person name="Bourne D.G."/>
            <person name="Lyu Y."/>
            <person name="Liu C."/>
            <person name="Zhang S."/>
        </authorList>
    </citation>
    <scope>NUCLEOTIDE SEQUENCE [LARGE SCALE GENOMIC DNA]</scope>
    <source>
        <strain evidence="1 2">SCSIO 13291</strain>
    </source>
</reference>
<dbReference type="Gene3D" id="1.10.1070.20">
    <property type="match status" value="1"/>
</dbReference>
<evidence type="ECO:0008006" key="3">
    <source>
        <dbReference type="Google" id="ProtNLM"/>
    </source>
</evidence>
<proteinExistence type="predicted"/>
<dbReference type="RefSeq" id="WP_342372503.1">
    <property type="nucleotide sequence ID" value="NZ_CP115965.1"/>
</dbReference>
<protein>
    <recommendedName>
        <fullName evidence="3">HipA-like C-terminal domain-containing protein</fullName>
    </recommendedName>
</protein>
<organism evidence="1 2">
    <name type="scientific">Propioniciclava soli</name>
    <dbReference type="NCBI Taxonomy" id="2775081"/>
    <lineage>
        <taxon>Bacteria</taxon>
        <taxon>Bacillati</taxon>
        <taxon>Actinomycetota</taxon>
        <taxon>Actinomycetes</taxon>
        <taxon>Propionibacteriales</taxon>
        <taxon>Propionibacteriaceae</taxon>
        <taxon>Propioniciclava</taxon>
    </lineage>
</organism>
<evidence type="ECO:0000313" key="2">
    <source>
        <dbReference type="Proteomes" id="UP001434337"/>
    </source>
</evidence>
<keyword evidence="2" id="KW-1185">Reference proteome</keyword>